<accession>A0ABP9Y0C4</accession>
<feature type="coiled-coil region" evidence="3">
    <location>
        <begin position="192"/>
        <end position="226"/>
    </location>
</feature>
<sequence length="535" mass="61176">MDSLDFDWLDNDKSMSESLVASTPVQSSDTSNEILQYLLQDATANFSSSAIQPIPIQPNQMIKPVNKNPKPTSNEIKSSLRNTEFNSSLSIVQREDNFVTFMPVNSTVRTKKPTVPKKSKMKDSIFVTELPQNSYKKKRSQLSSGDENSDDDMLLDEQFPASKLKNMTPKERRQLRNKISARNFRVRRKEYITQLEEKVEEHEQTIDGLQQENSKLRLANDELMKQLLNQPLTPPSSDNVLSSSGSEGNYSPDTGPVSTMFQFQFNDLYDLNLFDQSQPQETTTADTSNLFYLNHAVMPDWDIHQVLGEKGKPMFPEIDQRQAARDLIHDYPLLAPALMSIVVRHTLSLEYVTSIAKEFSASLGPEFAEKPSEEKLQKMETLKIKGATDSKDLCKEEDSLSDAEFIRLVMKNYFPSYLLLRARGISHDETIERFKHCYRESPTCFKKHKDAMLKKKNDESHQASKSSKPSKLSTLHTYCKVASTLLKHPTRMAHVNQVLKKEITFTHNRHTSRIENQYASMMGPFKNLRIANSSR</sequence>
<feature type="region of interest" description="Disordered" evidence="4">
    <location>
        <begin position="229"/>
        <end position="256"/>
    </location>
</feature>
<dbReference type="InterPro" id="IPR050936">
    <property type="entry name" value="AP-1-like"/>
</dbReference>
<proteinExistence type="predicted"/>
<feature type="region of interest" description="Disordered" evidence="4">
    <location>
        <begin position="132"/>
        <end position="153"/>
    </location>
</feature>
<reference evidence="6 7" key="1">
    <citation type="submission" date="2024-04" db="EMBL/GenBank/DDBJ databases">
        <title>genome sequences of Mucor flavus KT1a and Helicostylum pulchrum KT1b strains isolation_sourced from the surface of a dry-aged beef.</title>
        <authorList>
            <person name="Toyotome T."/>
            <person name="Hosono M."/>
            <person name="Torimaru M."/>
            <person name="Fukuda K."/>
            <person name="Mikami N."/>
        </authorList>
    </citation>
    <scope>NUCLEOTIDE SEQUENCE [LARGE SCALE GENOMIC DNA]</scope>
    <source>
        <strain evidence="6 7">KT1b</strain>
    </source>
</reference>
<dbReference type="EMBL" id="BAABUJ010000015">
    <property type="protein sequence ID" value="GAA5800460.1"/>
    <property type="molecule type" value="Genomic_DNA"/>
</dbReference>
<keyword evidence="3" id="KW-0175">Coiled coil</keyword>
<organism evidence="6 7">
    <name type="scientific">Helicostylum pulchrum</name>
    <dbReference type="NCBI Taxonomy" id="562976"/>
    <lineage>
        <taxon>Eukaryota</taxon>
        <taxon>Fungi</taxon>
        <taxon>Fungi incertae sedis</taxon>
        <taxon>Mucoromycota</taxon>
        <taxon>Mucoromycotina</taxon>
        <taxon>Mucoromycetes</taxon>
        <taxon>Mucorales</taxon>
        <taxon>Mucorineae</taxon>
        <taxon>Mucoraceae</taxon>
        <taxon>Helicostylum</taxon>
    </lineage>
</organism>
<feature type="domain" description="BZIP" evidence="5">
    <location>
        <begin position="170"/>
        <end position="230"/>
    </location>
</feature>
<evidence type="ECO:0000256" key="3">
    <source>
        <dbReference type="SAM" id="Coils"/>
    </source>
</evidence>
<evidence type="ECO:0000256" key="2">
    <source>
        <dbReference type="ARBA" id="ARBA00023242"/>
    </source>
</evidence>
<dbReference type="CDD" id="cd14810">
    <property type="entry name" value="bZIP_u1"/>
    <property type="match status" value="1"/>
</dbReference>
<dbReference type="Proteomes" id="UP001476247">
    <property type="component" value="Unassembled WGS sequence"/>
</dbReference>
<keyword evidence="2" id="KW-0539">Nucleus</keyword>
<dbReference type="PANTHER" id="PTHR40621">
    <property type="entry name" value="TRANSCRIPTION FACTOR KAPC-RELATED"/>
    <property type="match status" value="1"/>
</dbReference>
<evidence type="ECO:0000256" key="4">
    <source>
        <dbReference type="SAM" id="MobiDB-lite"/>
    </source>
</evidence>
<dbReference type="PANTHER" id="PTHR40621:SF10">
    <property type="entry name" value="BZIP DOMAIN-CONTAINING PROTEIN"/>
    <property type="match status" value="1"/>
</dbReference>
<comment type="subcellular location">
    <subcellularLocation>
        <location evidence="1">Nucleus</location>
    </subcellularLocation>
</comment>
<name>A0ABP9Y0C4_9FUNG</name>
<evidence type="ECO:0000256" key="1">
    <source>
        <dbReference type="ARBA" id="ARBA00004123"/>
    </source>
</evidence>
<comment type="caution">
    <text evidence="6">The sequence shown here is derived from an EMBL/GenBank/DDBJ whole genome shotgun (WGS) entry which is preliminary data.</text>
</comment>
<evidence type="ECO:0000259" key="5">
    <source>
        <dbReference type="PROSITE" id="PS50217"/>
    </source>
</evidence>
<dbReference type="PROSITE" id="PS50217">
    <property type="entry name" value="BZIP"/>
    <property type="match status" value="1"/>
</dbReference>
<evidence type="ECO:0000313" key="7">
    <source>
        <dbReference type="Proteomes" id="UP001476247"/>
    </source>
</evidence>
<dbReference type="SMART" id="SM00338">
    <property type="entry name" value="BRLZ"/>
    <property type="match status" value="1"/>
</dbReference>
<dbReference type="PROSITE" id="PS00036">
    <property type="entry name" value="BZIP_BASIC"/>
    <property type="match status" value="1"/>
</dbReference>
<keyword evidence="7" id="KW-1185">Reference proteome</keyword>
<dbReference type="Pfam" id="PF00170">
    <property type="entry name" value="bZIP_1"/>
    <property type="match status" value="1"/>
</dbReference>
<dbReference type="InterPro" id="IPR004827">
    <property type="entry name" value="bZIP"/>
</dbReference>
<dbReference type="Gene3D" id="1.20.5.170">
    <property type="match status" value="1"/>
</dbReference>
<gene>
    <name evidence="6" type="ORF">HPULCUR_005890</name>
</gene>
<protein>
    <recommendedName>
        <fullName evidence="5">BZIP domain-containing protein</fullName>
    </recommendedName>
</protein>
<dbReference type="SUPFAM" id="SSF57959">
    <property type="entry name" value="Leucine zipper domain"/>
    <property type="match status" value="1"/>
</dbReference>
<evidence type="ECO:0000313" key="6">
    <source>
        <dbReference type="EMBL" id="GAA5800460.1"/>
    </source>
</evidence>
<dbReference type="InterPro" id="IPR046347">
    <property type="entry name" value="bZIP_sf"/>
</dbReference>